<dbReference type="PANTHER" id="PTHR31721">
    <property type="entry name" value="OS06G0710300 PROTEIN"/>
    <property type="match status" value="1"/>
</dbReference>
<keyword evidence="1" id="KW-0472">Membrane</keyword>
<organism evidence="2 3">
    <name type="scientific">Zostera marina</name>
    <name type="common">Eelgrass</name>
    <dbReference type="NCBI Taxonomy" id="29655"/>
    <lineage>
        <taxon>Eukaryota</taxon>
        <taxon>Viridiplantae</taxon>
        <taxon>Streptophyta</taxon>
        <taxon>Embryophyta</taxon>
        <taxon>Tracheophyta</taxon>
        <taxon>Spermatophyta</taxon>
        <taxon>Magnoliopsida</taxon>
        <taxon>Liliopsida</taxon>
        <taxon>Zosteraceae</taxon>
        <taxon>Zostera</taxon>
    </lineage>
</organism>
<protein>
    <submittedName>
        <fullName evidence="2">Uncharacterized protein</fullName>
    </submittedName>
</protein>
<keyword evidence="1" id="KW-1133">Transmembrane helix</keyword>
<dbReference type="OrthoDB" id="1912077at2759"/>
<dbReference type="Proteomes" id="UP000036987">
    <property type="component" value="Unassembled WGS sequence"/>
</dbReference>
<feature type="transmembrane region" description="Helical" evidence="1">
    <location>
        <begin position="127"/>
        <end position="146"/>
    </location>
</feature>
<keyword evidence="3" id="KW-1185">Reference proteome</keyword>
<evidence type="ECO:0000313" key="2">
    <source>
        <dbReference type="EMBL" id="KMZ59239.1"/>
    </source>
</evidence>
<dbReference type="AlphaFoldDB" id="A0A0K9NR45"/>
<evidence type="ECO:0000313" key="3">
    <source>
        <dbReference type="Proteomes" id="UP000036987"/>
    </source>
</evidence>
<keyword evidence="1" id="KW-0812">Transmembrane</keyword>
<dbReference type="EMBL" id="LFYR01001803">
    <property type="protein sequence ID" value="KMZ59239.1"/>
    <property type="molecule type" value="Genomic_DNA"/>
</dbReference>
<comment type="caution">
    <text evidence="2">The sequence shown here is derived from an EMBL/GenBank/DDBJ whole genome shotgun (WGS) entry which is preliminary data.</text>
</comment>
<dbReference type="InterPro" id="IPR005134">
    <property type="entry name" value="UPF0114"/>
</dbReference>
<feature type="transmembrane region" description="Helical" evidence="1">
    <location>
        <begin position="74"/>
        <end position="96"/>
    </location>
</feature>
<sequence length="229" mass="25358">MEISEPKTMQLIIATVTCRFLPEFNKRVEVEPRPPDRIQLKTDWNREKEKAWLSLKPTITVIDRSVQSFRLATLAPIAGSLFGSVLCFLHGCYLIVESFLDWYGGDVEESDEDSGETMRSLVEAIDMYLLGSGMLNFGFGLYVVFVSGSGGGKFRRLRRGGGGGYRWGNQIGRAVVMMLQSGIVDKIKNIPMVTGVDLVCFTGALFVSSAALFVLSKLGWKKKKGVDVL</sequence>
<dbReference type="Pfam" id="PF03350">
    <property type="entry name" value="UPF0114"/>
    <property type="match status" value="1"/>
</dbReference>
<reference evidence="3" key="1">
    <citation type="journal article" date="2016" name="Nature">
        <title>The genome of the seagrass Zostera marina reveals angiosperm adaptation to the sea.</title>
        <authorList>
            <person name="Olsen J.L."/>
            <person name="Rouze P."/>
            <person name="Verhelst B."/>
            <person name="Lin Y.-C."/>
            <person name="Bayer T."/>
            <person name="Collen J."/>
            <person name="Dattolo E."/>
            <person name="De Paoli E."/>
            <person name="Dittami S."/>
            <person name="Maumus F."/>
            <person name="Michel G."/>
            <person name="Kersting A."/>
            <person name="Lauritano C."/>
            <person name="Lohaus R."/>
            <person name="Toepel M."/>
            <person name="Tonon T."/>
            <person name="Vanneste K."/>
            <person name="Amirebrahimi M."/>
            <person name="Brakel J."/>
            <person name="Bostroem C."/>
            <person name="Chovatia M."/>
            <person name="Grimwood J."/>
            <person name="Jenkins J.W."/>
            <person name="Jueterbock A."/>
            <person name="Mraz A."/>
            <person name="Stam W.T."/>
            <person name="Tice H."/>
            <person name="Bornberg-Bauer E."/>
            <person name="Green P.J."/>
            <person name="Pearson G.A."/>
            <person name="Procaccini G."/>
            <person name="Duarte C.M."/>
            <person name="Schmutz J."/>
            <person name="Reusch T.B.H."/>
            <person name="Van de Peer Y."/>
        </authorList>
    </citation>
    <scope>NUCLEOTIDE SEQUENCE [LARGE SCALE GENOMIC DNA]</scope>
    <source>
        <strain evidence="3">cv. Finnish</strain>
    </source>
</reference>
<evidence type="ECO:0000256" key="1">
    <source>
        <dbReference type="SAM" id="Phobius"/>
    </source>
</evidence>
<gene>
    <name evidence="2" type="ORF">ZOSMA_6G01730</name>
</gene>
<feature type="transmembrane region" description="Helical" evidence="1">
    <location>
        <begin position="190"/>
        <end position="215"/>
    </location>
</feature>
<proteinExistence type="predicted"/>
<dbReference type="PANTHER" id="PTHR31721:SF3">
    <property type="entry name" value="EXPRESSED PROTEIN"/>
    <property type="match status" value="1"/>
</dbReference>
<name>A0A0K9NR45_ZOSMR</name>
<accession>A0A0K9NR45</accession>
<dbReference type="GO" id="GO:0009941">
    <property type="term" value="C:chloroplast envelope"/>
    <property type="evidence" value="ECO:0000318"/>
    <property type="project" value="GO_Central"/>
</dbReference>